<name>A0A9Q0RZA2_9DIPT</name>
<evidence type="ECO:0000313" key="2">
    <source>
        <dbReference type="Proteomes" id="UP001151699"/>
    </source>
</evidence>
<sequence>MEKRLSSKSLFNEVQLSRNFQINCFFLRYEDMITLILPNPHISLLPTHDMFQEFNSSNVRMIKWHGQISLKQRQLAFSRTVYKFTMPSGNANTHFIKSTSSIFAVSTLTQLEVVSEKMTMVILSANEVVDQLREL</sequence>
<evidence type="ECO:0000313" key="1">
    <source>
        <dbReference type="EMBL" id="KAJ6637753.1"/>
    </source>
</evidence>
<protein>
    <submittedName>
        <fullName evidence="1">Uncharacterized protein</fullName>
    </submittedName>
</protein>
<dbReference type="AlphaFoldDB" id="A0A9Q0RZA2"/>
<comment type="caution">
    <text evidence="1">The sequence shown here is derived from an EMBL/GenBank/DDBJ whole genome shotgun (WGS) entry which is preliminary data.</text>
</comment>
<organism evidence="1 2">
    <name type="scientific">Pseudolycoriella hygida</name>
    <dbReference type="NCBI Taxonomy" id="35572"/>
    <lineage>
        <taxon>Eukaryota</taxon>
        <taxon>Metazoa</taxon>
        <taxon>Ecdysozoa</taxon>
        <taxon>Arthropoda</taxon>
        <taxon>Hexapoda</taxon>
        <taxon>Insecta</taxon>
        <taxon>Pterygota</taxon>
        <taxon>Neoptera</taxon>
        <taxon>Endopterygota</taxon>
        <taxon>Diptera</taxon>
        <taxon>Nematocera</taxon>
        <taxon>Sciaroidea</taxon>
        <taxon>Sciaridae</taxon>
        <taxon>Pseudolycoriella</taxon>
    </lineage>
</organism>
<proteinExistence type="predicted"/>
<dbReference type="Proteomes" id="UP001151699">
    <property type="component" value="Chromosome X"/>
</dbReference>
<accession>A0A9Q0RZA2</accession>
<reference evidence="1" key="1">
    <citation type="submission" date="2022-07" db="EMBL/GenBank/DDBJ databases">
        <authorList>
            <person name="Trinca V."/>
            <person name="Uliana J.V.C."/>
            <person name="Torres T.T."/>
            <person name="Ward R.J."/>
            <person name="Monesi N."/>
        </authorList>
    </citation>
    <scope>NUCLEOTIDE SEQUENCE</scope>
    <source>
        <strain evidence="1">HSMRA1968</strain>
        <tissue evidence="1">Whole embryos</tissue>
    </source>
</reference>
<keyword evidence="2" id="KW-1185">Reference proteome</keyword>
<gene>
    <name evidence="1" type="ORF">Bhyg_10484</name>
</gene>
<dbReference type="EMBL" id="WJQU01000003">
    <property type="protein sequence ID" value="KAJ6637753.1"/>
    <property type="molecule type" value="Genomic_DNA"/>
</dbReference>